<name>A0A8J3MC62_9RHOB</name>
<keyword evidence="6" id="KW-1185">Reference proteome</keyword>
<dbReference type="EMBL" id="BNAP01000004">
    <property type="protein sequence ID" value="GHG87649.1"/>
    <property type="molecule type" value="Genomic_DNA"/>
</dbReference>
<feature type="domain" description="HTH araC/xylS-type" evidence="4">
    <location>
        <begin position="175"/>
        <end position="272"/>
    </location>
</feature>
<dbReference type="InterPro" id="IPR009057">
    <property type="entry name" value="Homeodomain-like_sf"/>
</dbReference>
<evidence type="ECO:0000313" key="6">
    <source>
        <dbReference type="Proteomes" id="UP000611500"/>
    </source>
</evidence>
<gene>
    <name evidence="5" type="ORF">GCM10010961_16260</name>
</gene>
<dbReference type="GO" id="GO:0000976">
    <property type="term" value="F:transcription cis-regulatory region binding"/>
    <property type="evidence" value="ECO:0007669"/>
    <property type="project" value="TreeGrafter"/>
</dbReference>
<proteinExistence type="predicted"/>
<evidence type="ECO:0000256" key="1">
    <source>
        <dbReference type="ARBA" id="ARBA00023015"/>
    </source>
</evidence>
<evidence type="ECO:0000313" key="5">
    <source>
        <dbReference type="EMBL" id="GHG87649.1"/>
    </source>
</evidence>
<dbReference type="InterPro" id="IPR020449">
    <property type="entry name" value="Tscrpt_reg_AraC-type_HTH"/>
</dbReference>
<evidence type="ECO:0000256" key="3">
    <source>
        <dbReference type="ARBA" id="ARBA00023163"/>
    </source>
</evidence>
<evidence type="ECO:0000259" key="4">
    <source>
        <dbReference type="PROSITE" id="PS01124"/>
    </source>
</evidence>
<dbReference type="SUPFAM" id="SSF46689">
    <property type="entry name" value="Homeodomain-like"/>
    <property type="match status" value="1"/>
</dbReference>
<dbReference type="GO" id="GO:0005829">
    <property type="term" value="C:cytosol"/>
    <property type="evidence" value="ECO:0007669"/>
    <property type="project" value="TreeGrafter"/>
</dbReference>
<reference evidence="5" key="1">
    <citation type="journal article" date="2014" name="Int. J. Syst. Evol. Microbiol.">
        <title>Complete genome sequence of Corynebacterium casei LMG S-19264T (=DSM 44701T), isolated from a smear-ripened cheese.</title>
        <authorList>
            <consortium name="US DOE Joint Genome Institute (JGI-PGF)"/>
            <person name="Walter F."/>
            <person name="Albersmeier A."/>
            <person name="Kalinowski J."/>
            <person name="Ruckert C."/>
        </authorList>
    </citation>
    <scope>NUCLEOTIDE SEQUENCE</scope>
    <source>
        <strain evidence="5">CGMCC 1.7081</strain>
    </source>
</reference>
<dbReference type="PRINTS" id="PR00032">
    <property type="entry name" value="HTHARAC"/>
</dbReference>
<organism evidence="5 6">
    <name type="scientific">Pseudodonghicola xiamenensis</name>
    <dbReference type="NCBI Taxonomy" id="337702"/>
    <lineage>
        <taxon>Bacteria</taxon>
        <taxon>Pseudomonadati</taxon>
        <taxon>Pseudomonadota</taxon>
        <taxon>Alphaproteobacteria</taxon>
        <taxon>Rhodobacterales</taxon>
        <taxon>Paracoccaceae</taxon>
        <taxon>Pseudodonghicola</taxon>
    </lineage>
</organism>
<dbReference type="PANTHER" id="PTHR47894">
    <property type="entry name" value="HTH-TYPE TRANSCRIPTIONAL REGULATOR GADX"/>
    <property type="match status" value="1"/>
</dbReference>
<dbReference type="SMART" id="SM00342">
    <property type="entry name" value="HTH_ARAC"/>
    <property type="match status" value="1"/>
</dbReference>
<dbReference type="Pfam" id="PF12833">
    <property type="entry name" value="HTH_18"/>
    <property type="match status" value="1"/>
</dbReference>
<dbReference type="PANTHER" id="PTHR47894:SF4">
    <property type="entry name" value="HTH-TYPE TRANSCRIPTIONAL REGULATOR GADX"/>
    <property type="match status" value="1"/>
</dbReference>
<dbReference type="AlphaFoldDB" id="A0A8J3MC62"/>
<dbReference type="RefSeq" id="WP_035366320.1">
    <property type="nucleotide sequence ID" value="NZ_BNAP01000004.1"/>
</dbReference>
<comment type="caution">
    <text evidence="5">The sequence shown here is derived from an EMBL/GenBank/DDBJ whole genome shotgun (WGS) entry which is preliminary data.</text>
</comment>
<protein>
    <submittedName>
        <fullName evidence="5">AraC family transcriptional regulator</fullName>
    </submittedName>
</protein>
<reference evidence="5" key="2">
    <citation type="submission" date="2020-09" db="EMBL/GenBank/DDBJ databases">
        <authorList>
            <person name="Sun Q."/>
            <person name="Zhou Y."/>
        </authorList>
    </citation>
    <scope>NUCLEOTIDE SEQUENCE</scope>
    <source>
        <strain evidence="5">CGMCC 1.7081</strain>
    </source>
</reference>
<keyword evidence="1" id="KW-0805">Transcription regulation</keyword>
<dbReference type="PROSITE" id="PS01124">
    <property type="entry name" value="HTH_ARAC_FAMILY_2"/>
    <property type="match status" value="1"/>
</dbReference>
<sequence length="274" mass="30309">MDQRVTELVGQDAGLGADVSIFSITQATAVTFTDLYLRLALLVFVQTGSKLVVCPQNGVLIGEEGDLMIFPAGSLVTLENRPVLNDSYRAVGLCLSHDLVDAVFADQRLSAGPPGIQLLRRDLDRPAEILGLIRETLDNQALPPEIRRHRLLEPLIWLRQHGVRLPRRDQDEPLNRVRGLIEADPGYPWRIADVARRLAMSEATLRRRLTASGHGFAKVLLNTRLEIGLTLLQTTGRPISGIALDCGFKTPSHFSDAFRKRFGIRPRAIRSAGD</sequence>
<accession>A0A8J3MC62</accession>
<keyword evidence="3" id="KW-0804">Transcription</keyword>
<evidence type="ECO:0000256" key="2">
    <source>
        <dbReference type="ARBA" id="ARBA00023125"/>
    </source>
</evidence>
<keyword evidence="2" id="KW-0238">DNA-binding</keyword>
<dbReference type="Proteomes" id="UP000611500">
    <property type="component" value="Unassembled WGS sequence"/>
</dbReference>
<dbReference type="GO" id="GO:0003700">
    <property type="term" value="F:DNA-binding transcription factor activity"/>
    <property type="evidence" value="ECO:0007669"/>
    <property type="project" value="InterPro"/>
</dbReference>
<dbReference type="InterPro" id="IPR018060">
    <property type="entry name" value="HTH_AraC"/>
</dbReference>
<dbReference type="Gene3D" id="1.10.10.60">
    <property type="entry name" value="Homeodomain-like"/>
    <property type="match status" value="1"/>
</dbReference>